<evidence type="ECO:0000259" key="4">
    <source>
        <dbReference type="PROSITE" id="PS50893"/>
    </source>
</evidence>
<dbReference type="GO" id="GO:0005524">
    <property type="term" value="F:ATP binding"/>
    <property type="evidence" value="ECO:0007669"/>
    <property type="project" value="UniProtKB-KW"/>
</dbReference>
<evidence type="ECO:0000256" key="2">
    <source>
        <dbReference type="ARBA" id="ARBA00022741"/>
    </source>
</evidence>
<dbReference type="InterPro" id="IPR051782">
    <property type="entry name" value="ABC_Transporter_VariousFunc"/>
</dbReference>
<dbReference type="Proteomes" id="UP000261739">
    <property type="component" value="Unassembled WGS sequence"/>
</dbReference>
<dbReference type="InterPro" id="IPR003439">
    <property type="entry name" value="ABC_transporter-like_ATP-bd"/>
</dbReference>
<reference evidence="5 6" key="1">
    <citation type="journal article" date="2018" name="Nat. Biotechnol.">
        <title>A standardized bacterial taxonomy based on genome phylogeny substantially revises the tree of life.</title>
        <authorList>
            <person name="Parks D.H."/>
            <person name="Chuvochina M."/>
            <person name="Waite D.W."/>
            <person name="Rinke C."/>
            <person name="Skarshewski A."/>
            <person name="Chaumeil P.A."/>
            <person name="Hugenholtz P."/>
        </authorList>
    </citation>
    <scope>NUCLEOTIDE SEQUENCE [LARGE SCALE GENOMIC DNA]</scope>
    <source>
        <strain evidence="5">UBA11247</strain>
    </source>
</reference>
<dbReference type="PANTHER" id="PTHR42939:SF1">
    <property type="entry name" value="ABC TRANSPORTER ATP-BINDING PROTEIN ALBC-RELATED"/>
    <property type="match status" value="1"/>
</dbReference>
<dbReference type="AlphaFoldDB" id="A0A3D4T1R7"/>
<dbReference type="Pfam" id="PF00005">
    <property type="entry name" value="ABC_tran"/>
    <property type="match status" value="1"/>
</dbReference>
<comment type="caution">
    <text evidence="5">The sequence shown here is derived from an EMBL/GenBank/DDBJ whole genome shotgun (WGS) entry which is preliminary data.</text>
</comment>
<evidence type="ECO:0000313" key="6">
    <source>
        <dbReference type="Proteomes" id="UP000261739"/>
    </source>
</evidence>
<dbReference type="SMART" id="SM00382">
    <property type="entry name" value="AAA"/>
    <property type="match status" value="1"/>
</dbReference>
<dbReference type="PROSITE" id="PS50893">
    <property type="entry name" value="ABC_TRANSPORTER_2"/>
    <property type="match status" value="1"/>
</dbReference>
<name>A0A3D4T1R7_9CORY</name>
<keyword evidence="2" id="KW-0547">Nucleotide-binding</keyword>
<accession>A0A3D4T1R7</accession>
<evidence type="ECO:0000313" key="5">
    <source>
        <dbReference type="EMBL" id="HCT15217.1"/>
    </source>
</evidence>
<proteinExistence type="predicted"/>
<dbReference type="EMBL" id="DQID01000274">
    <property type="protein sequence ID" value="HCT15217.1"/>
    <property type="molecule type" value="Genomic_DNA"/>
</dbReference>
<dbReference type="STRING" id="863239.GCA_000213935_01568"/>
<sequence length="214" mass="22251">MLFSSPDISPALRIDCIFGHTGEIGQLTTDVLPGDVVVLTGQNGAGKSTLIDTLAGELAPCAGEVRVRHRGDGVLLDPAAPAAAGTVIRIADPTFFPDLTLGEHVEILARRTGVTKDALLADSAAWEVWDLPDTLPSRLSSGQRQRAHLGLQLAVVAVTAAPVVVLDEPERHLDAAWTRVLCGELRRAGSGGAAVVVASHSPAVTEVADRVVAL</sequence>
<feature type="domain" description="ABC transporter" evidence="4">
    <location>
        <begin position="3"/>
        <end position="214"/>
    </location>
</feature>
<protein>
    <submittedName>
        <fullName evidence="5">ABC transporter</fullName>
    </submittedName>
</protein>
<dbReference type="Gene3D" id="3.40.50.300">
    <property type="entry name" value="P-loop containing nucleotide triphosphate hydrolases"/>
    <property type="match status" value="1"/>
</dbReference>
<keyword evidence="3" id="KW-0067">ATP-binding</keyword>
<keyword evidence="1" id="KW-0813">Transport</keyword>
<dbReference type="InterPro" id="IPR003593">
    <property type="entry name" value="AAA+_ATPase"/>
</dbReference>
<dbReference type="InterPro" id="IPR027417">
    <property type="entry name" value="P-loop_NTPase"/>
</dbReference>
<dbReference type="SUPFAM" id="SSF52540">
    <property type="entry name" value="P-loop containing nucleoside triphosphate hydrolases"/>
    <property type="match status" value="1"/>
</dbReference>
<gene>
    <name evidence="5" type="ORF">DIW82_10655</name>
</gene>
<organism evidence="5 6">
    <name type="scientific">Corynebacterium nuruki</name>
    <dbReference type="NCBI Taxonomy" id="1032851"/>
    <lineage>
        <taxon>Bacteria</taxon>
        <taxon>Bacillati</taxon>
        <taxon>Actinomycetota</taxon>
        <taxon>Actinomycetes</taxon>
        <taxon>Mycobacteriales</taxon>
        <taxon>Corynebacteriaceae</taxon>
        <taxon>Corynebacterium</taxon>
    </lineage>
</organism>
<evidence type="ECO:0000256" key="3">
    <source>
        <dbReference type="ARBA" id="ARBA00022840"/>
    </source>
</evidence>
<dbReference type="RefSeq" id="WP_273052479.1">
    <property type="nucleotide sequence ID" value="NZ_DAITTW010000098.1"/>
</dbReference>
<dbReference type="PANTHER" id="PTHR42939">
    <property type="entry name" value="ABC TRANSPORTER ATP-BINDING PROTEIN ALBC-RELATED"/>
    <property type="match status" value="1"/>
</dbReference>
<evidence type="ECO:0000256" key="1">
    <source>
        <dbReference type="ARBA" id="ARBA00022448"/>
    </source>
</evidence>
<dbReference type="GO" id="GO:0016887">
    <property type="term" value="F:ATP hydrolysis activity"/>
    <property type="evidence" value="ECO:0007669"/>
    <property type="project" value="InterPro"/>
</dbReference>